<dbReference type="SMART" id="SM00028">
    <property type="entry name" value="TPR"/>
    <property type="match status" value="3"/>
</dbReference>
<dbReference type="Pfam" id="PF13424">
    <property type="entry name" value="TPR_12"/>
    <property type="match status" value="1"/>
</dbReference>
<dbReference type="AlphaFoldDB" id="A0A6A4HBH3"/>
<dbReference type="InterPro" id="IPR011990">
    <property type="entry name" value="TPR-like_helical_dom_sf"/>
</dbReference>
<dbReference type="Proteomes" id="UP000799118">
    <property type="component" value="Unassembled WGS sequence"/>
</dbReference>
<evidence type="ECO:0000256" key="1">
    <source>
        <dbReference type="ARBA" id="ARBA00022737"/>
    </source>
</evidence>
<dbReference type="Gene3D" id="1.25.40.10">
    <property type="entry name" value="Tetratricopeptide repeat domain"/>
    <property type="match status" value="1"/>
</dbReference>
<sequence length="539" mass="60799">MASSALFFANASGFKIEGGRFINNPTAPKDVEMEDIDDHEAQAKKKAEALNQAGSDAYRRKEFEQAAKNYQQAWDTWPKGITFLTNLGAVYFEQGKYDEAIETYEKAVEEGQSLRADFKLVAKAYGRVGSAYQKKGDLSSAIKYYEKSLTERRTPNILNKLREAEKLRDAEADRNAYIDAFTSPNLWSDNPYSTPSNSLFERYPSSSSSCITPPPLMRDEDSVKRSETAFTLFEHKFCEEHQTESSIGGQTDLSPTQTLTSKEMEYWEKLAKEKEKEHAHGEARNGTRARSKIETTMMTEISPPVDLENMLAPPRQHGRSASAPTPPIPYESIQIPNLYPSSPSCPTSSLLPMINKDNGNPEDAMSDFDIMPNENHDSSTPEDDMCDAFVDEEEYLNVHDSEKDVDDDFEDEAENEPCPQPSLPGAFFSGSQNPTFNGCKFHAVNGDKHTTINNKPTYNVYNNIYPGNDSSPLVPSNPPATPCNPTFSRKRCPRRPRSRWSITTFTHMVYHHYLPAVMYYPMVWTGYFAPIFVPTCPWP</sequence>
<dbReference type="PANTHER" id="PTHR22904:SF523">
    <property type="entry name" value="STRESS-INDUCED-PHOSPHOPROTEIN 1"/>
    <property type="match status" value="1"/>
</dbReference>
<name>A0A6A4HBH3_9AGAR</name>
<dbReference type="InterPro" id="IPR019734">
    <property type="entry name" value="TPR_rpt"/>
</dbReference>
<evidence type="ECO:0000256" key="4">
    <source>
        <dbReference type="SAM" id="MobiDB-lite"/>
    </source>
</evidence>
<proteinExistence type="predicted"/>
<feature type="region of interest" description="Disordered" evidence="4">
    <location>
        <begin position="272"/>
        <end position="302"/>
    </location>
</feature>
<dbReference type="GO" id="GO:0051879">
    <property type="term" value="F:Hsp90 protein binding"/>
    <property type="evidence" value="ECO:0007669"/>
    <property type="project" value="TreeGrafter"/>
</dbReference>
<feature type="compositionally biased region" description="Basic and acidic residues" evidence="4">
    <location>
        <begin position="272"/>
        <end position="285"/>
    </location>
</feature>
<dbReference type="PROSITE" id="PS50293">
    <property type="entry name" value="TPR_REGION"/>
    <property type="match status" value="1"/>
</dbReference>
<dbReference type="FunFam" id="1.25.40.10:FF:000010">
    <property type="entry name" value="Stress-induced phosphoprotein 1"/>
    <property type="match status" value="1"/>
</dbReference>
<dbReference type="PANTHER" id="PTHR22904">
    <property type="entry name" value="TPR REPEAT CONTAINING PROTEIN"/>
    <property type="match status" value="1"/>
</dbReference>
<dbReference type="OrthoDB" id="2423701at2759"/>
<evidence type="ECO:0000256" key="2">
    <source>
        <dbReference type="ARBA" id="ARBA00022803"/>
    </source>
</evidence>
<protein>
    <submittedName>
        <fullName evidence="5">Uncharacterized protein</fullName>
    </submittedName>
</protein>
<reference evidence="5" key="1">
    <citation type="journal article" date="2019" name="Environ. Microbiol.">
        <title>Fungal ecological strategies reflected in gene transcription - a case study of two litter decomposers.</title>
        <authorList>
            <person name="Barbi F."/>
            <person name="Kohler A."/>
            <person name="Barry K."/>
            <person name="Baskaran P."/>
            <person name="Daum C."/>
            <person name="Fauchery L."/>
            <person name="Ihrmark K."/>
            <person name="Kuo A."/>
            <person name="LaButti K."/>
            <person name="Lipzen A."/>
            <person name="Morin E."/>
            <person name="Grigoriev I.V."/>
            <person name="Henrissat B."/>
            <person name="Lindahl B."/>
            <person name="Martin F."/>
        </authorList>
    </citation>
    <scope>NUCLEOTIDE SEQUENCE</scope>
    <source>
        <strain evidence="5">JB14</strain>
    </source>
</reference>
<keyword evidence="2 3" id="KW-0802">TPR repeat</keyword>
<feature type="repeat" description="TPR" evidence="3">
    <location>
        <begin position="122"/>
        <end position="155"/>
    </location>
</feature>
<dbReference type="EMBL" id="ML769527">
    <property type="protein sequence ID" value="KAE9395659.1"/>
    <property type="molecule type" value="Genomic_DNA"/>
</dbReference>
<evidence type="ECO:0000256" key="3">
    <source>
        <dbReference type="PROSITE-ProRule" id="PRU00339"/>
    </source>
</evidence>
<dbReference type="SUPFAM" id="SSF48452">
    <property type="entry name" value="TPR-like"/>
    <property type="match status" value="1"/>
</dbReference>
<keyword evidence="1" id="KW-0677">Repeat</keyword>
<gene>
    <name evidence="5" type="ORF">BT96DRAFT_1021850</name>
</gene>
<feature type="repeat" description="TPR" evidence="3">
    <location>
        <begin position="81"/>
        <end position="114"/>
    </location>
</feature>
<keyword evidence="6" id="KW-1185">Reference proteome</keyword>
<evidence type="ECO:0000313" key="6">
    <source>
        <dbReference type="Proteomes" id="UP000799118"/>
    </source>
</evidence>
<accession>A0A6A4HBH3</accession>
<evidence type="ECO:0000313" key="5">
    <source>
        <dbReference type="EMBL" id="KAE9395659.1"/>
    </source>
</evidence>
<organism evidence="5 6">
    <name type="scientific">Gymnopus androsaceus JB14</name>
    <dbReference type="NCBI Taxonomy" id="1447944"/>
    <lineage>
        <taxon>Eukaryota</taxon>
        <taxon>Fungi</taxon>
        <taxon>Dikarya</taxon>
        <taxon>Basidiomycota</taxon>
        <taxon>Agaricomycotina</taxon>
        <taxon>Agaricomycetes</taxon>
        <taxon>Agaricomycetidae</taxon>
        <taxon>Agaricales</taxon>
        <taxon>Marasmiineae</taxon>
        <taxon>Omphalotaceae</taxon>
        <taxon>Gymnopus</taxon>
    </lineage>
</organism>
<dbReference type="PROSITE" id="PS50005">
    <property type="entry name" value="TPR"/>
    <property type="match status" value="2"/>
</dbReference>